<keyword evidence="5" id="KW-0732">Signal</keyword>
<feature type="region of interest" description="Disordered" evidence="3">
    <location>
        <begin position="556"/>
        <end position="627"/>
    </location>
</feature>
<feature type="compositionally biased region" description="Low complexity" evidence="3">
    <location>
        <begin position="563"/>
        <end position="572"/>
    </location>
</feature>
<dbReference type="InterPro" id="IPR034164">
    <property type="entry name" value="Pepsin-like_dom"/>
</dbReference>
<keyword evidence="4" id="KW-0812">Transmembrane</keyword>
<evidence type="ECO:0000313" key="7">
    <source>
        <dbReference type="EMBL" id="THV03007.1"/>
    </source>
</evidence>
<evidence type="ECO:0000313" key="8">
    <source>
        <dbReference type="Proteomes" id="UP000297245"/>
    </source>
</evidence>
<evidence type="ECO:0000256" key="2">
    <source>
        <dbReference type="ARBA" id="ARBA00022750"/>
    </source>
</evidence>
<keyword evidence="2" id="KW-0378">Hydrolase</keyword>
<keyword evidence="4" id="KW-1133">Transmembrane helix</keyword>
<dbReference type="InterPro" id="IPR001969">
    <property type="entry name" value="Aspartic_peptidase_AS"/>
</dbReference>
<organism evidence="7 8">
    <name type="scientific">Dendrothele bispora (strain CBS 962.96)</name>
    <dbReference type="NCBI Taxonomy" id="1314807"/>
    <lineage>
        <taxon>Eukaryota</taxon>
        <taxon>Fungi</taxon>
        <taxon>Dikarya</taxon>
        <taxon>Basidiomycota</taxon>
        <taxon>Agaricomycotina</taxon>
        <taxon>Agaricomycetes</taxon>
        <taxon>Agaricomycetidae</taxon>
        <taxon>Agaricales</taxon>
        <taxon>Agaricales incertae sedis</taxon>
        <taxon>Dendrothele</taxon>
    </lineage>
</organism>
<evidence type="ECO:0000256" key="3">
    <source>
        <dbReference type="SAM" id="MobiDB-lite"/>
    </source>
</evidence>
<accession>A0A4S8MJN3</accession>
<dbReference type="OrthoDB" id="15189at2759"/>
<dbReference type="InterPro" id="IPR021109">
    <property type="entry name" value="Peptidase_aspartic_dom_sf"/>
</dbReference>
<evidence type="ECO:0000256" key="1">
    <source>
        <dbReference type="ARBA" id="ARBA00007447"/>
    </source>
</evidence>
<comment type="similarity">
    <text evidence="1">Belongs to the peptidase A1 family.</text>
</comment>
<evidence type="ECO:0000256" key="5">
    <source>
        <dbReference type="SAM" id="SignalP"/>
    </source>
</evidence>
<dbReference type="EMBL" id="ML179071">
    <property type="protein sequence ID" value="THV03007.1"/>
    <property type="molecule type" value="Genomic_DNA"/>
</dbReference>
<dbReference type="PANTHER" id="PTHR47966:SF6">
    <property type="entry name" value="PEPTIDASE A1 DOMAIN-CONTAINING PROTEIN"/>
    <property type="match status" value="1"/>
</dbReference>
<dbReference type="CDD" id="cd05471">
    <property type="entry name" value="pepsin_like"/>
    <property type="match status" value="1"/>
</dbReference>
<dbReference type="PANTHER" id="PTHR47966">
    <property type="entry name" value="BETA-SITE APP-CLEAVING ENZYME, ISOFORM A-RELATED"/>
    <property type="match status" value="1"/>
</dbReference>
<sequence>MRSFIPLSLLLAVFDSYVLHSTAVKIPFHVHTTLPTKTSSNSLARRDSLPLSNQNNAQYVANLTIGGEVARVIIDTGSSDLWVNFPGTVPSTTDLGKGITLNYAIGAASGNIHSATVEFDGFTIQNQAFLLVTDASSFSSNIHTQGYDGLMGLGPNDGSQVLDKIDDPSADSILSRIFQQTNTDDNYITFLLDRKGASGTGPVTGQLTINEVVKEYQNVTTMPQLDVETVHKLLESEQHWQALTDKDNGIIGPDGEVISIKSIVPKAPSGQLVTVFDSGFTFSQVPRDVSDAIYGRVKGAVYDSKNEWWTVPCDQMLNISFNFGGINYPIHPLDTVDDNFNIRDANGTHVCIGSFQPITSAFSILGNYDMIMGMSFLRNAYTLMSFNSWASGSKDDPYVQLLPTTSLSAAHSDFVSLRLSGQDTISDPKYNLLPSDQMQHSPVSAEEKKKKYQEMILSRWPYIFVGCLVFVLLVTGWIVWKCCCKRRRNKNKNKNLGNSQGLGGDFPQASSTTNLTAAGAMQLQEPGGPGEGFGYGNKHASASVMSVQTLTESSSYNKEAQHPSYYSSSPSYRQQEFHPPSYGQEAAPRNSYSSPQMPSPYGYPPPPSSPGLGGYPQHQQGGYGHGY</sequence>
<dbReference type="AlphaFoldDB" id="A0A4S8MJN3"/>
<evidence type="ECO:0000259" key="6">
    <source>
        <dbReference type="PROSITE" id="PS51767"/>
    </source>
</evidence>
<proteinExistence type="inferred from homology"/>
<dbReference type="InterPro" id="IPR033121">
    <property type="entry name" value="PEPTIDASE_A1"/>
</dbReference>
<dbReference type="Pfam" id="PF00026">
    <property type="entry name" value="Asp"/>
    <property type="match status" value="1"/>
</dbReference>
<dbReference type="InterPro" id="IPR001461">
    <property type="entry name" value="Aspartic_peptidase_A1"/>
</dbReference>
<dbReference type="PROSITE" id="PS00141">
    <property type="entry name" value="ASP_PROTEASE"/>
    <property type="match status" value="1"/>
</dbReference>
<keyword evidence="2" id="KW-0064">Aspartyl protease</keyword>
<keyword evidence="7" id="KW-0645">Protease</keyword>
<keyword evidence="4" id="KW-0472">Membrane</keyword>
<dbReference type="Proteomes" id="UP000297245">
    <property type="component" value="Unassembled WGS sequence"/>
</dbReference>
<gene>
    <name evidence="7" type="ORF">K435DRAFT_652088</name>
</gene>
<feature type="compositionally biased region" description="Pro residues" evidence="3">
    <location>
        <begin position="597"/>
        <end position="609"/>
    </location>
</feature>
<dbReference type="SUPFAM" id="SSF50630">
    <property type="entry name" value="Acid proteases"/>
    <property type="match status" value="1"/>
</dbReference>
<evidence type="ECO:0000256" key="4">
    <source>
        <dbReference type="SAM" id="Phobius"/>
    </source>
</evidence>
<feature type="transmembrane region" description="Helical" evidence="4">
    <location>
        <begin position="460"/>
        <end position="480"/>
    </location>
</feature>
<reference evidence="7 8" key="1">
    <citation type="journal article" date="2019" name="Nat. Ecol. Evol.">
        <title>Megaphylogeny resolves global patterns of mushroom evolution.</title>
        <authorList>
            <person name="Varga T."/>
            <person name="Krizsan K."/>
            <person name="Foldi C."/>
            <person name="Dima B."/>
            <person name="Sanchez-Garcia M."/>
            <person name="Sanchez-Ramirez S."/>
            <person name="Szollosi G.J."/>
            <person name="Szarkandi J.G."/>
            <person name="Papp V."/>
            <person name="Albert L."/>
            <person name="Andreopoulos W."/>
            <person name="Angelini C."/>
            <person name="Antonin V."/>
            <person name="Barry K.W."/>
            <person name="Bougher N.L."/>
            <person name="Buchanan P."/>
            <person name="Buyck B."/>
            <person name="Bense V."/>
            <person name="Catcheside P."/>
            <person name="Chovatia M."/>
            <person name="Cooper J."/>
            <person name="Damon W."/>
            <person name="Desjardin D."/>
            <person name="Finy P."/>
            <person name="Geml J."/>
            <person name="Haridas S."/>
            <person name="Hughes K."/>
            <person name="Justo A."/>
            <person name="Karasinski D."/>
            <person name="Kautmanova I."/>
            <person name="Kiss B."/>
            <person name="Kocsube S."/>
            <person name="Kotiranta H."/>
            <person name="LaButti K.M."/>
            <person name="Lechner B.E."/>
            <person name="Liimatainen K."/>
            <person name="Lipzen A."/>
            <person name="Lukacs Z."/>
            <person name="Mihaltcheva S."/>
            <person name="Morgado L.N."/>
            <person name="Niskanen T."/>
            <person name="Noordeloos M.E."/>
            <person name="Ohm R.A."/>
            <person name="Ortiz-Santana B."/>
            <person name="Ovrebo C."/>
            <person name="Racz N."/>
            <person name="Riley R."/>
            <person name="Savchenko A."/>
            <person name="Shiryaev A."/>
            <person name="Soop K."/>
            <person name="Spirin V."/>
            <person name="Szebenyi C."/>
            <person name="Tomsovsky M."/>
            <person name="Tulloss R.E."/>
            <person name="Uehling J."/>
            <person name="Grigoriev I.V."/>
            <person name="Vagvolgyi C."/>
            <person name="Papp T."/>
            <person name="Martin F.M."/>
            <person name="Miettinen O."/>
            <person name="Hibbett D.S."/>
            <person name="Nagy L.G."/>
        </authorList>
    </citation>
    <scope>NUCLEOTIDE SEQUENCE [LARGE SCALE GENOMIC DNA]</scope>
    <source>
        <strain evidence="7 8">CBS 962.96</strain>
    </source>
</reference>
<dbReference type="GO" id="GO:0004190">
    <property type="term" value="F:aspartic-type endopeptidase activity"/>
    <property type="evidence" value="ECO:0007669"/>
    <property type="project" value="UniProtKB-KW"/>
</dbReference>
<name>A0A4S8MJN3_DENBC</name>
<dbReference type="PROSITE" id="PS51767">
    <property type="entry name" value="PEPTIDASE_A1"/>
    <property type="match status" value="1"/>
</dbReference>
<feature type="domain" description="Peptidase A1" evidence="6">
    <location>
        <begin position="59"/>
        <end position="394"/>
    </location>
</feature>
<feature type="chain" id="PRO_5020960225" evidence="5">
    <location>
        <begin position="24"/>
        <end position="627"/>
    </location>
</feature>
<dbReference type="Gene3D" id="2.40.70.10">
    <property type="entry name" value="Acid Proteases"/>
    <property type="match status" value="2"/>
</dbReference>
<dbReference type="GO" id="GO:0006508">
    <property type="term" value="P:proteolysis"/>
    <property type="evidence" value="ECO:0007669"/>
    <property type="project" value="UniProtKB-KW"/>
</dbReference>
<feature type="signal peptide" evidence="5">
    <location>
        <begin position="1"/>
        <end position="23"/>
    </location>
</feature>
<keyword evidence="8" id="KW-1185">Reference proteome</keyword>
<protein>
    <submittedName>
        <fullName evidence="7">Acid protease</fullName>
    </submittedName>
</protein>